<dbReference type="InterPro" id="IPR035919">
    <property type="entry name" value="EAL_sf"/>
</dbReference>
<evidence type="ECO:0000259" key="3">
    <source>
        <dbReference type="PROSITE" id="PS50113"/>
    </source>
</evidence>
<keyword evidence="6" id="KW-0418">Kinase</keyword>
<feature type="domain" description="GGDEF" evidence="5">
    <location>
        <begin position="536"/>
        <end position="669"/>
    </location>
</feature>
<dbReference type="CDD" id="cd00130">
    <property type="entry name" value="PAS"/>
    <property type="match status" value="1"/>
</dbReference>
<dbReference type="AlphaFoldDB" id="A0A2S5GFP7"/>
<feature type="coiled-coil region" evidence="1">
    <location>
        <begin position="343"/>
        <end position="377"/>
    </location>
</feature>
<dbReference type="OrthoDB" id="2624050at2"/>
<dbReference type="EMBL" id="PREZ01000001">
    <property type="protein sequence ID" value="PPA71862.1"/>
    <property type="molecule type" value="Genomic_DNA"/>
</dbReference>
<dbReference type="SMART" id="SM00065">
    <property type="entry name" value="GAF"/>
    <property type="match status" value="2"/>
</dbReference>
<feature type="domain" description="EAL" evidence="4">
    <location>
        <begin position="677"/>
        <end position="928"/>
    </location>
</feature>
<keyword evidence="1" id="KW-0175">Coiled coil</keyword>
<dbReference type="PANTHER" id="PTHR44757:SF2">
    <property type="entry name" value="BIOFILM ARCHITECTURE MAINTENANCE PROTEIN MBAA"/>
    <property type="match status" value="1"/>
</dbReference>
<dbReference type="InterPro" id="IPR029787">
    <property type="entry name" value="Nucleotide_cyclase"/>
</dbReference>
<dbReference type="InterPro" id="IPR000160">
    <property type="entry name" value="GGDEF_dom"/>
</dbReference>
<dbReference type="NCBIfam" id="TIGR00229">
    <property type="entry name" value="sensory_box"/>
    <property type="match status" value="1"/>
</dbReference>
<dbReference type="InterPro" id="IPR003018">
    <property type="entry name" value="GAF"/>
</dbReference>
<feature type="domain" description="PAS" evidence="2">
    <location>
        <begin position="381"/>
        <end position="432"/>
    </location>
</feature>
<dbReference type="SMART" id="SM00267">
    <property type="entry name" value="GGDEF"/>
    <property type="match status" value="1"/>
</dbReference>
<dbReference type="PROSITE" id="PS50113">
    <property type="entry name" value="PAC"/>
    <property type="match status" value="1"/>
</dbReference>
<dbReference type="PROSITE" id="PS50112">
    <property type="entry name" value="PAS"/>
    <property type="match status" value="1"/>
</dbReference>
<dbReference type="Gene3D" id="3.30.70.270">
    <property type="match status" value="1"/>
</dbReference>
<dbReference type="PROSITE" id="PS50883">
    <property type="entry name" value="EAL"/>
    <property type="match status" value="1"/>
</dbReference>
<dbReference type="Gene3D" id="3.30.450.20">
    <property type="entry name" value="PAS domain"/>
    <property type="match status" value="1"/>
</dbReference>
<sequence length="930" mass="106422">MYPDRYSRLAEITKMIHTELDRRSVLLQVVKAISEEIVRCDSVGIYLPIEQNRFQGYVGKPDHFNGITLDKMIIDLEHDKLAQEIVDTKKAIYIPDTSKDSRPDPRPIELFKIKSLFGMPIHFEESLYGLVFLFDYESPLHLTDEEVEALESYVLMAAVAIRNGELLENSRKLVEDKQLLLDATKSLASCKTIKEVLDTSFIFMGKALNNKNVAAHLRNFKSKIPLPQKLSQESQWKEEDWKRTHEEVNLDFTSDPVFNEVIRTKKAVLIPDVSRDPRPHQEAVERFGFKSMYVIPMVSRGEVLGTLGVVEFSGPKSYSESQQRLAESIADATASVLDNLLHLDQLEEIIEARTSELQEKNEILEQMNDDLRLLGRKNESILNSAGEGIYGLNGYGVITFCNPIAASLLGWEVEEMVGKHQDEIISHFNKEEMLYKEESSPIHLSLLTNEKIHSFQEKFARKDGEIIDVEYVSMPIQDNGIHNGVVVTFRDVTERKQMERKIHHQAYYDALTHLPNRSYLVQKMKKAIKESDEHGSKVGVLFLDLDRFKLINDSLGHKIGDIVLHEVAERFRTLISERVTVARLGGDEFIILVEEVKHADELGEIAALFIKRLNEPFRIQGNELFTNASVGISVFPDDAKDEDDLIRNADTAMYVAKEQGGTYHYFTRMLMEQNIERSNLLNALYVAIERDELDVEYQPKVDYRQNKIVGVEALLRWNHPEWGNIAPDRFIPIAEETGMILKLGDWILKQAATQQKLWQDNGFTITMAVNFSMRQIQHPRLVETVQSILEETGMDPSNLEIELTEHTLIQSKHVAKLYDLKNLGLSLSLDDFGTGYCSLRYIKDFPIDTIKIDRSFVENMTHEPHIMALNSTIIYLAKQLNYDVIAEGVETKEQIDHLMDGGCHLMQGYFFSKPVSSNELFVLLKNGLTK</sequence>
<dbReference type="InterPro" id="IPR035965">
    <property type="entry name" value="PAS-like_dom_sf"/>
</dbReference>
<dbReference type="SMART" id="SM00091">
    <property type="entry name" value="PAS"/>
    <property type="match status" value="1"/>
</dbReference>
<dbReference type="SMART" id="SM00086">
    <property type="entry name" value="PAC"/>
    <property type="match status" value="1"/>
</dbReference>
<dbReference type="CDD" id="cd01948">
    <property type="entry name" value="EAL"/>
    <property type="match status" value="1"/>
</dbReference>
<evidence type="ECO:0000259" key="5">
    <source>
        <dbReference type="PROSITE" id="PS50887"/>
    </source>
</evidence>
<comment type="caution">
    <text evidence="6">The sequence shown here is derived from an EMBL/GenBank/DDBJ whole genome shotgun (WGS) entry which is preliminary data.</text>
</comment>
<dbReference type="InterPro" id="IPR000014">
    <property type="entry name" value="PAS"/>
</dbReference>
<dbReference type="SUPFAM" id="SSF55785">
    <property type="entry name" value="PYP-like sensor domain (PAS domain)"/>
    <property type="match status" value="1"/>
</dbReference>
<organism evidence="6 7">
    <name type="scientific">Jeotgalibacillus proteolyticus</name>
    <dbReference type="NCBI Taxonomy" id="2082395"/>
    <lineage>
        <taxon>Bacteria</taxon>
        <taxon>Bacillati</taxon>
        <taxon>Bacillota</taxon>
        <taxon>Bacilli</taxon>
        <taxon>Bacillales</taxon>
        <taxon>Caryophanaceae</taxon>
        <taxon>Jeotgalibacillus</taxon>
    </lineage>
</organism>
<dbReference type="InterPro" id="IPR001610">
    <property type="entry name" value="PAC"/>
</dbReference>
<dbReference type="InterPro" id="IPR043128">
    <property type="entry name" value="Rev_trsase/Diguanyl_cyclase"/>
</dbReference>
<dbReference type="SUPFAM" id="SSF55781">
    <property type="entry name" value="GAF domain-like"/>
    <property type="match status" value="2"/>
</dbReference>
<keyword evidence="6" id="KW-0808">Transferase</keyword>
<dbReference type="SUPFAM" id="SSF55073">
    <property type="entry name" value="Nucleotide cyclase"/>
    <property type="match status" value="1"/>
</dbReference>
<dbReference type="RefSeq" id="WP_104055590.1">
    <property type="nucleotide sequence ID" value="NZ_PREZ01000001.1"/>
</dbReference>
<evidence type="ECO:0000259" key="2">
    <source>
        <dbReference type="PROSITE" id="PS50112"/>
    </source>
</evidence>
<name>A0A2S5GFP7_9BACL</name>
<dbReference type="InterPro" id="IPR000700">
    <property type="entry name" value="PAS-assoc_C"/>
</dbReference>
<reference evidence="6 7" key="1">
    <citation type="submission" date="2018-02" db="EMBL/GenBank/DDBJ databases">
        <title>Jeotgalibacillus proteolyticum sp. nov. a protease producing bacterium isolated from ocean sediments of Laizhou Bay.</title>
        <authorList>
            <person name="Li Y."/>
        </authorList>
    </citation>
    <scope>NUCLEOTIDE SEQUENCE [LARGE SCALE GENOMIC DNA]</scope>
    <source>
        <strain evidence="6 7">22-7</strain>
    </source>
</reference>
<gene>
    <name evidence="6" type="ORF">C4B60_00335</name>
</gene>
<dbReference type="Pfam" id="PF00990">
    <property type="entry name" value="GGDEF"/>
    <property type="match status" value="1"/>
</dbReference>
<dbReference type="InterPro" id="IPR013767">
    <property type="entry name" value="PAS_fold"/>
</dbReference>
<dbReference type="Gene3D" id="3.20.20.450">
    <property type="entry name" value="EAL domain"/>
    <property type="match status" value="1"/>
</dbReference>
<dbReference type="InterPro" id="IPR052155">
    <property type="entry name" value="Biofilm_reg_signaling"/>
</dbReference>
<dbReference type="Gene3D" id="3.30.450.40">
    <property type="match status" value="2"/>
</dbReference>
<dbReference type="Proteomes" id="UP000239047">
    <property type="component" value="Unassembled WGS sequence"/>
</dbReference>
<evidence type="ECO:0000313" key="7">
    <source>
        <dbReference type="Proteomes" id="UP000239047"/>
    </source>
</evidence>
<dbReference type="Pfam" id="PF00563">
    <property type="entry name" value="EAL"/>
    <property type="match status" value="1"/>
</dbReference>
<dbReference type="InterPro" id="IPR029016">
    <property type="entry name" value="GAF-like_dom_sf"/>
</dbReference>
<dbReference type="NCBIfam" id="TIGR00254">
    <property type="entry name" value="GGDEF"/>
    <property type="match status" value="1"/>
</dbReference>
<evidence type="ECO:0000259" key="4">
    <source>
        <dbReference type="PROSITE" id="PS50883"/>
    </source>
</evidence>
<dbReference type="PANTHER" id="PTHR44757">
    <property type="entry name" value="DIGUANYLATE CYCLASE DGCP"/>
    <property type="match status" value="1"/>
</dbReference>
<dbReference type="SUPFAM" id="SSF141868">
    <property type="entry name" value="EAL domain-like"/>
    <property type="match status" value="1"/>
</dbReference>
<dbReference type="Pfam" id="PF13185">
    <property type="entry name" value="GAF_2"/>
    <property type="match status" value="1"/>
</dbReference>
<dbReference type="Pfam" id="PF01590">
    <property type="entry name" value="GAF"/>
    <property type="match status" value="1"/>
</dbReference>
<evidence type="ECO:0000313" key="6">
    <source>
        <dbReference type="EMBL" id="PPA71862.1"/>
    </source>
</evidence>
<dbReference type="SMART" id="SM00052">
    <property type="entry name" value="EAL"/>
    <property type="match status" value="1"/>
</dbReference>
<feature type="domain" description="PAC" evidence="3">
    <location>
        <begin position="453"/>
        <end position="504"/>
    </location>
</feature>
<accession>A0A2S5GFP7</accession>
<dbReference type="InterPro" id="IPR001633">
    <property type="entry name" value="EAL_dom"/>
</dbReference>
<dbReference type="PROSITE" id="PS50887">
    <property type="entry name" value="GGDEF"/>
    <property type="match status" value="1"/>
</dbReference>
<dbReference type="GO" id="GO:0006355">
    <property type="term" value="P:regulation of DNA-templated transcription"/>
    <property type="evidence" value="ECO:0007669"/>
    <property type="project" value="InterPro"/>
</dbReference>
<dbReference type="GO" id="GO:0016301">
    <property type="term" value="F:kinase activity"/>
    <property type="evidence" value="ECO:0007669"/>
    <property type="project" value="UniProtKB-KW"/>
</dbReference>
<protein>
    <submittedName>
        <fullName evidence="6">Histidine kinase</fullName>
    </submittedName>
</protein>
<keyword evidence="7" id="KW-1185">Reference proteome</keyword>
<proteinExistence type="predicted"/>
<evidence type="ECO:0000256" key="1">
    <source>
        <dbReference type="SAM" id="Coils"/>
    </source>
</evidence>
<dbReference type="CDD" id="cd01949">
    <property type="entry name" value="GGDEF"/>
    <property type="match status" value="1"/>
</dbReference>
<dbReference type="Pfam" id="PF00989">
    <property type="entry name" value="PAS"/>
    <property type="match status" value="1"/>
</dbReference>